<dbReference type="STRING" id="1891671.SAMN06295885_3551"/>
<gene>
    <name evidence="1" type="ORF">SAMN06295885_3551</name>
</gene>
<protein>
    <submittedName>
        <fullName evidence="1">Glycosyltransferase involved in cell wall bisynthesis</fullName>
    </submittedName>
</protein>
<dbReference type="Gene3D" id="3.40.50.2000">
    <property type="entry name" value="Glycogen Phosphorylase B"/>
    <property type="match status" value="2"/>
</dbReference>
<dbReference type="PANTHER" id="PTHR12526">
    <property type="entry name" value="GLYCOSYLTRANSFERASE"/>
    <property type="match status" value="1"/>
</dbReference>
<dbReference type="Pfam" id="PF13692">
    <property type="entry name" value="Glyco_trans_1_4"/>
    <property type="match status" value="1"/>
</dbReference>
<organism evidence="1 2">
    <name type="scientific">Rathayibacter oskolensis</name>
    <dbReference type="NCBI Taxonomy" id="1891671"/>
    <lineage>
        <taxon>Bacteria</taxon>
        <taxon>Bacillati</taxon>
        <taxon>Actinomycetota</taxon>
        <taxon>Actinomycetes</taxon>
        <taxon>Micrococcales</taxon>
        <taxon>Microbacteriaceae</taxon>
        <taxon>Rathayibacter</taxon>
    </lineage>
</organism>
<dbReference type="AlphaFoldDB" id="A0A1X7PHZ8"/>
<evidence type="ECO:0000313" key="1">
    <source>
        <dbReference type="EMBL" id="SMH50446.1"/>
    </source>
</evidence>
<evidence type="ECO:0000313" key="2">
    <source>
        <dbReference type="Proteomes" id="UP000193711"/>
    </source>
</evidence>
<dbReference type="RefSeq" id="WP_085477949.1">
    <property type="nucleotide sequence ID" value="NZ_FXBM01000004.1"/>
</dbReference>
<sequence>MEHPHPRASRGIPSSGTSVGLLSTYPPTRCGLATFSEALAEALVTEHGASISTVRVMDELAVPGSAAPKPGRQVVAELVADDPAGITGAAAALNRADVAVIQHEYGIFGGPDGADVIAVMEELIVPVIVVLHTVLETPSDNQRLVLERVAALADAVVVMTAVAGEILGRRYCVDARKVGVIEHGVPVWTRDADRAPSELPQIITWGLIGPGKGIEWAIRAMAELRDSGVRAQYTVHGQTHPKVVASQGEAYRESLAALVTELGLEGDVVLDGRYLDPAELAAAVAVADAVLLPYDSRNQVTSGVLVEALAAGKPVVATAFPHALELLDEGRAVAHQDPAAMAAALRDVLLGSAVALSAPAAVSWPEAAGRFLALAERLRHERAA</sequence>
<dbReference type="PANTHER" id="PTHR12526:SF572">
    <property type="entry name" value="BLL5144 PROTEIN"/>
    <property type="match status" value="1"/>
</dbReference>
<dbReference type="SUPFAM" id="SSF53756">
    <property type="entry name" value="UDP-Glycosyltransferase/glycogen phosphorylase"/>
    <property type="match status" value="1"/>
</dbReference>
<dbReference type="GO" id="GO:0016740">
    <property type="term" value="F:transferase activity"/>
    <property type="evidence" value="ECO:0007669"/>
    <property type="project" value="UniProtKB-KW"/>
</dbReference>
<proteinExistence type="predicted"/>
<keyword evidence="1" id="KW-0808">Transferase</keyword>
<dbReference type="EMBL" id="FXBM01000004">
    <property type="protein sequence ID" value="SMH50446.1"/>
    <property type="molecule type" value="Genomic_DNA"/>
</dbReference>
<accession>A0A1X7PHZ8</accession>
<reference evidence="2" key="1">
    <citation type="submission" date="2017-04" db="EMBL/GenBank/DDBJ databases">
        <authorList>
            <person name="Varghese N."/>
            <person name="Submissions S."/>
        </authorList>
    </citation>
    <scope>NUCLEOTIDE SEQUENCE [LARGE SCALE GENOMIC DNA]</scope>
    <source>
        <strain evidence="2">VKM Ac-2121</strain>
    </source>
</reference>
<name>A0A1X7PHZ8_9MICO</name>
<dbReference type="Proteomes" id="UP000193711">
    <property type="component" value="Unassembled WGS sequence"/>
</dbReference>
<keyword evidence="2" id="KW-1185">Reference proteome</keyword>